<organism evidence="7 8">
    <name type="scientific">Keguizhuia sedimenti</name>
    <dbReference type="NCBI Taxonomy" id="3064264"/>
    <lineage>
        <taxon>Bacteria</taxon>
        <taxon>Pseudomonadati</taxon>
        <taxon>Pseudomonadota</taxon>
        <taxon>Betaproteobacteria</taxon>
        <taxon>Burkholderiales</taxon>
        <taxon>Oxalobacteraceae</taxon>
        <taxon>Keguizhuia</taxon>
    </lineage>
</organism>
<dbReference type="PANTHER" id="PTHR30055:SF240">
    <property type="entry name" value="HTH-TYPE TRANSCRIPTIONAL REGULATOR ACRR"/>
    <property type="match status" value="1"/>
</dbReference>
<evidence type="ECO:0000256" key="1">
    <source>
        <dbReference type="ARBA" id="ARBA00022491"/>
    </source>
</evidence>
<keyword evidence="1" id="KW-0678">Repressor</keyword>
<keyword evidence="2" id="KW-0805">Transcription regulation</keyword>
<dbReference type="InterPro" id="IPR001647">
    <property type="entry name" value="HTH_TetR"/>
</dbReference>
<accession>A0ABU1BM88</accession>
<dbReference type="PRINTS" id="PR00455">
    <property type="entry name" value="HTHTETR"/>
</dbReference>
<evidence type="ECO:0000313" key="8">
    <source>
        <dbReference type="Proteomes" id="UP001225596"/>
    </source>
</evidence>
<dbReference type="InterPro" id="IPR050109">
    <property type="entry name" value="HTH-type_TetR-like_transc_reg"/>
</dbReference>
<feature type="DNA-binding region" description="H-T-H motif" evidence="5">
    <location>
        <begin position="33"/>
        <end position="52"/>
    </location>
</feature>
<dbReference type="PANTHER" id="PTHR30055">
    <property type="entry name" value="HTH-TYPE TRANSCRIPTIONAL REGULATOR RUTR"/>
    <property type="match status" value="1"/>
</dbReference>
<keyword evidence="3 5" id="KW-0238">DNA-binding</keyword>
<dbReference type="SUPFAM" id="SSF46689">
    <property type="entry name" value="Homeodomain-like"/>
    <property type="match status" value="1"/>
</dbReference>
<dbReference type="Gene3D" id="1.10.357.10">
    <property type="entry name" value="Tetracycline Repressor, domain 2"/>
    <property type="match status" value="1"/>
</dbReference>
<reference evidence="7 8" key="1">
    <citation type="submission" date="2023-08" db="EMBL/GenBank/DDBJ databases">
        <title>Oxalobacteraceae gen .nov., isolated from river sludge outside the plant.</title>
        <authorList>
            <person name="Zhao S.Y."/>
        </authorList>
    </citation>
    <scope>NUCLEOTIDE SEQUENCE [LARGE SCALE GENOMIC DNA]</scope>
    <source>
        <strain evidence="7 8">R-40</strain>
    </source>
</reference>
<dbReference type="InterPro" id="IPR023772">
    <property type="entry name" value="DNA-bd_HTH_TetR-type_CS"/>
</dbReference>
<dbReference type="InterPro" id="IPR036271">
    <property type="entry name" value="Tet_transcr_reg_TetR-rel_C_sf"/>
</dbReference>
<evidence type="ECO:0000256" key="3">
    <source>
        <dbReference type="ARBA" id="ARBA00023125"/>
    </source>
</evidence>
<dbReference type="InterPro" id="IPR009057">
    <property type="entry name" value="Homeodomain-like_sf"/>
</dbReference>
<dbReference type="RefSeq" id="WP_338436029.1">
    <property type="nucleotide sequence ID" value="NZ_JAUYVH010000002.1"/>
</dbReference>
<dbReference type="SUPFAM" id="SSF48498">
    <property type="entry name" value="Tetracyclin repressor-like, C-terminal domain"/>
    <property type="match status" value="1"/>
</dbReference>
<keyword evidence="4" id="KW-0804">Transcription</keyword>
<keyword evidence="8" id="KW-1185">Reference proteome</keyword>
<dbReference type="PROSITE" id="PS01081">
    <property type="entry name" value="HTH_TETR_1"/>
    <property type="match status" value="1"/>
</dbReference>
<protein>
    <submittedName>
        <fullName evidence="7">TetR family transcriptional regulator</fullName>
    </submittedName>
</protein>
<proteinExistence type="predicted"/>
<dbReference type="Pfam" id="PF00440">
    <property type="entry name" value="TetR_N"/>
    <property type="match status" value="1"/>
</dbReference>
<dbReference type="PROSITE" id="PS50977">
    <property type="entry name" value="HTH_TETR_2"/>
    <property type="match status" value="1"/>
</dbReference>
<evidence type="ECO:0000313" key="7">
    <source>
        <dbReference type="EMBL" id="MDQ9170115.1"/>
    </source>
</evidence>
<evidence type="ECO:0000256" key="2">
    <source>
        <dbReference type="ARBA" id="ARBA00023015"/>
    </source>
</evidence>
<evidence type="ECO:0000256" key="4">
    <source>
        <dbReference type="ARBA" id="ARBA00023163"/>
    </source>
</evidence>
<dbReference type="EMBL" id="JAUYVH010000002">
    <property type="protein sequence ID" value="MDQ9170115.1"/>
    <property type="molecule type" value="Genomic_DNA"/>
</dbReference>
<name>A0ABU1BM88_9BURK</name>
<feature type="domain" description="HTH tetR-type" evidence="6">
    <location>
        <begin position="10"/>
        <end position="70"/>
    </location>
</feature>
<dbReference type="InterPro" id="IPR013572">
    <property type="entry name" value="Tscrpt_reg_MAATS_C"/>
</dbReference>
<gene>
    <name evidence="7" type="ORF">Q8A64_06770</name>
</gene>
<evidence type="ECO:0000256" key="5">
    <source>
        <dbReference type="PROSITE-ProRule" id="PRU00335"/>
    </source>
</evidence>
<dbReference type="Pfam" id="PF08361">
    <property type="entry name" value="TetR_C_2"/>
    <property type="match status" value="1"/>
</dbReference>
<comment type="caution">
    <text evidence="7">The sequence shown here is derived from an EMBL/GenBank/DDBJ whole genome shotgun (WGS) entry which is preliminary data.</text>
</comment>
<evidence type="ECO:0000259" key="6">
    <source>
        <dbReference type="PROSITE" id="PS50977"/>
    </source>
</evidence>
<dbReference type="Proteomes" id="UP001225596">
    <property type="component" value="Unassembled WGS sequence"/>
</dbReference>
<sequence length="211" mass="23631">MVRCTKEEAQETRTRILDAAENVFQSKGVARTSLADVAEAAEVTRGAIYWHFKNKTDLFEAMCQRVRLPMEAMIEANADLRESDPLGQVRGTAIFVLQQTAIDPHSRKVRDIIFHKCEFVDVADPISMRRQQCHSESRGNIERDLRNAQSKGQLPADLDIPLAAITLHATIGGILSNWLFAPESFDLAAEAERLVDACLDMVRNAPSLRKK</sequence>